<evidence type="ECO:0000256" key="10">
    <source>
        <dbReference type="ARBA" id="ARBA00022989"/>
    </source>
</evidence>
<protein>
    <recommendedName>
        <fullName evidence="4">NADH-ubiquinone oxidoreductase chain 6</fullName>
        <ecNumber evidence="3">7.1.1.2</ecNumber>
    </recommendedName>
    <alternativeName>
        <fullName evidence="14">NADH dehydrogenase subunit 6</fullName>
    </alternativeName>
</protein>
<evidence type="ECO:0000256" key="16">
    <source>
        <dbReference type="SAM" id="Phobius"/>
    </source>
</evidence>
<evidence type="ECO:0000256" key="8">
    <source>
        <dbReference type="ARBA" id="ARBA00022967"/>
    </source>
</evidence>
<keyword evidence="7 16" id="KW-0812">Transmembrane</keyword>
<evidence type="ECO:0000256" key="7">
    <source>
        <dbReference type="ARBA" id="ARBA00022692"/>
    </source>
</evidence>
<evidence type="ECO:0000256" key="9">
    <source>
        <dbReference type="ARBA" id="ARBA00022982"/>
    </source>
</evidence>
<feature type="transmembrane region" description="Helical" evidence="16">
    <location>
        <begin position="12"/>
        <end position="44"/>
    </location>
</feature>
<evidence type="ECO:0000256" key="6">
    <source>
        <dbReference type="ARBA" id="ARBA00022660"/>
    </source>
</evidence>
<dbReference type="InterPro" id="IPR050269">
    <property type="entry name" value="ComplexI_Subunit6"/>
</dbReference>
<keyword evidence="9" id="KW-0249">Electron transport</keyword>
<organism evidence="17">
    <name type="scientific">Eryx miliaris</name>
    <name type="common">Desert sand boa</name>
    <name type="synonym">Anguis miliaris</name>
    <dbReference type="NCBI Taxonomy" id="51871"/>
    <lineage>
        <taxon>Eukaryota</taxon>
        <taxon>Metazoa</taxon>
        <taxon>Chordata</taxon>
        <taxon>Craniata</taxon>
        <taxon>Vertebrata</taxon>
        <taxon>Euteleostomi</taxon>
        <taxon>Lepidosauria</taxon>
        <taxon>Squamata</taxon>
        <taxon>Bifurcata</taxon>
        <taxon>Unidentata</taxon>
        <taxon>Episquamata</taxon>
        <taxon>Toxicofera</taxon>
        <taxon>Serpentes</taxon>
        <taxon>Henophidia</taxon>
        <taxon>Boidae</taxon>
        <taxon>Erycinae</taxon>
        <taxon>Eryx</taxon>
    </lineage>
</organism>
<accession>A0A5P1IQ19</accession>
<evidence type="ECO:0000256" key="14">
    <source>
        <dbReference type="ARBA" id="ARBA00031019"/>
    </source>
</evidence>
<evidence type="ECO:0000256" key="2">
    <source>
        <dbReference type="ARBA" id="ARBA00005698"/>
    </source>
</evidence>
<sequence length="170" mass="18937">MEYVYCLIMMMMVVGVVVLSMTLVSYYGVVSLMGFVFLCCVFMSMVGRTFIALVMYIVYLGGLIVVFSYCISVEKDVGDTIKLLFSKFIMSLLIFVGLVVFLWMVYFLGFGGLLVDISQDCFVRVEVNGFGVLYSDGGVGLIVCSWGLLITLFSILVILSWHRCGGLRAF</sequence>
<feature type="transmembrane region" description="Helical" evidence="16">
    <location>
        <begin position="83"/>
        <end position="106"/>
    </location>
</feature>
<keyword evidence="11" id="KW-0520">NAD</keyword>
<evidence type="ECO:0000256" key="5">
    <source>
        <dbReference type="ARBA" id="ARBA00022448"/>
    </source>
</evidence>
<comment type="similarity">
    <text evidence="2">Belongs to the complex I subunit 6 family.</text>
</comment>
<feature type="transmembrane region" description="Helical" evidence="16">
    <location>
        <begin position="139"/>
        <end position="161"/>
    </location>
</feature>
<evidence type="ECO:0000256" key="3">
    <source>
        <dbReference type="ARBA" id="ARBA00012944"/>
    </source>
</evidence>
<dbReference type="PANTHER" id="PTHR11435">
    <property type="entry name" value="NADH UBIQUINONE OXIDOREDUCTASE SUBUNIT ND6"/>
    <property type="match status" value="1"/>
</dbReference>
<geneLocation type="mitochondrion" evidence="17"/>
<keyword evidence="6" id="KW-0679">Respiratory chain</keyword>
<evidence type="ECO:0000256" key="12">
    <source>
        <dbReference type="ARBA" id="ARBA00023128"/>
    </source>
</evidence>
<keyword evidence="13 16" id="KW-0472">Membrane</keyword>
<keyword evidence="12 17" id="KW-0496">Mitochondrion</keyword>
<evidence type="ECO:0000256" key="13">
    <source>
        <dbReference type="ARBA" id="ARBA00023136"/>
    </source>
</evidence>
<dbReference type="PANTHER" id="PTHR11435:SF1">
    <property type="entry name" value="NADH-UBIQUINONE OXIDOREDUCTASE CHAIN 6"/>
    <property type="match status" value="1"/>
</dbReference>
<feature type="transmembrane region" description="Helical" evidence="16">
    <location>
        <begin position="50"/>
        <end position="71"/>
    </location>
</feature>
<evidence type="ECO:0000256" key="1">
    <source>
        <dbReference type="ARBA" id="ARBA00004225"/>
    </source>
</evidence>
<evidence type="ECO:0000256" key="4">
    <source>
        <dbReference type="ARBA" id="ARBA00021095"/>
    </source>
</evidence>
<evidence type="ECO:0000256" key="15">
    <source>
        <dbReference type="ARBA" id="ARBA00049551"/>
    </source>
</evidence>
<reference evidence="17" key="1">
    <citation type="journal article" date="2019" name="Conserv Genet Resour">
        <title>Characterization of the complete mitochondrial genome of the Tartar sand boa Eryx tataricus (Squamata: Boidae: Erycinae).</title>
        <authorList>
            <person name="Hu H."/>
            <person name="Su L."/>
            <person name="Zhang H."/>
            <person name="Wu X."/>
            <person name="Yang X."/>
        </authorList>
    </citation>
    <scope>NUCLEOTIDE SEQUENCE</scope>
</reference>
<dbReference type="AlphaFoldDB" id="A0A5P1IQ19"/>
<keyword evidence="5" id="KW-0813">Transport</keyword>
<keyword evidence="10 16" id="KW-1133">Transmembrane helix</keyword>
<comment type="subcellular location">
    <subcellularLocation>
        <location evidence="1">Mitochondrion membrane</location>
        <topology evidence="1">Multi-pass membrane protein</topology>
    </subcellularLocation>
</comment>
<evidence type="ECO:0000256" key="11">
    <source>
        <dbReference type="ARBA" id="ARBA00023027"/>
    </source>
</evidence>
<proteinExistence type="inferred from homology"/>
<name>A0A5P1IQ19_ERYTA</name>
<dbReference type="GO" id="GO:0031966">
    <property type="term" value="C:mitochondrial membrane"/>
    <property type="evidence" value="ECO:0007669"/>
    <property type="project" value="UniProtKB-SubCell"/>
</dbReference>
<evidence type="ECO:0000313" key="17">
    <source>
        <dbReference type="EMBL" id="QBX87962.1"/>
    </source>
</evidence>
<comment type="catalytic activity">
    <reaction evidence="15">
        <text>a ubiquinone + NADH + 5 H(+)(in) = a ubiquinol + NAD(+) + 4 H(+)(out)</text>
        <dbReference type="Rhea" id="RHEA:29091"/>
        <dbReference type="Rhea" id="RHEA-COMP:9565"/>
        <dbReference type="Rhea" id="RHEA-COMP:9566"/>
        <dbReference type="ChEBI" id="CHEBI:15378"/>
        <dbReference type="ChEBI" id="CHEBI:16389"/>
        <dbReference type="ChEBI" id="CHEBI:17976"/>
        <dbReference type="ChEBI" id="CHEBI:57540"/>
        <dbReference type="ChEBI" id="CHEBI:57945"/>
        <dbReference type="EC" id="7.1.1.2"/>
    </reaction>
</comment>
<dbReference type="EC" id="7.1.1.2" evidence="3"/>
<keyword evidence="8" id="KW-1278">Translocase</keyword>
<gene>
    <name evidence="17" type="primary">ND6</name>
</gene>
<dbReference type="GO" id="GO:0008137">
    <property type="term" value="F:NADH dehydrogenase (ubiquinone) activity"/>
    <property type="evidence" value="ECO:0007669"/>
    <property type="project" value="UniProtKB-EC"/>
</dbReference>
<dbReference type="EMBL" id="MG582067">
    <property type="protein sequence ID" value="QBX87962.1"/>
    <property type="molecule type" value="Genomic_DNA"/>
</dbReference>